<sequence>MKCKPPSSNTAPSDSEEPKTSKEEVVIAPSFNGRSWRYLGRFHDPPQAPSNLFPTTAFCGSISQRKPTSDNLLALPLTTSPTVALMRPSLSGVAASKSFTCLPCLLRTSTRNSFQRPVLTYTERTTPKLSPAQFSNSARQLHAQEAPDQTAAFNTAASLRPTTAPKPLLDIKHIRLNPDLYSQNCIDRNYKSLAEYPHKINALFAEWQAQQKAGRALRERGNILRRRLAGPGGTSRDDPREIIDEFGDMSREEILEEARKVKAGLAGIEETEGKLQAEMERLALAIPNLTSDETPRGTEPEVMSYINNHPEPEPALSDRVWRSHVHVGAELGLLDFAGAASSSGWGWYYLLDEAADLEQALISYALATATRAGWRQVSPPSVVYGHIAAACGFQPRDANGETQIYAIAQSREDAARGKPELVLAGTAEIPLAGMKADTVLDEADLPLKRVAVSRCYRAEAGARGSETKGLYRVHEFTKVEMFSWTLPDQVETEEIFDEMIDLQTEILGGLGLHCRVLEMPTADLGASATRKCDIEAFFPSRRERNDGWGEVTSASICTDYQTRRLATRLKTKEGKLVYPWTVNGTALAVPRVLAAILENGWNESEKSVLIPEVLRPWMDGREKIGPRHRMN</sequence>
<evidence type="ECO:0000256" key="6">
    <source>
        <dbReference type="ARBA" id="ARBA00031113"/>
    </source>
</evidence>
<gene>
    <name evidence="10" type="primary">DIA4</name>
    <name evidence="10" type="ORF">QC763_604790</name>
</gene>
<evidence type="ECO:0000256" key="2">
    <source>
        <dbReference type="ARBA" id="ARBA00022598"/>
    </source>
</evidence>
<feature type="region of interest" description="Disordered" evidence="8">
    <location>
        <begin position="1"/>
        <end position="24"/>
    </location>
</feature>
<keyword evidence="2 10" id="KW-0436">Ligase</keyword>
<reference evidence="10 11" key="1">
    <citation type="journal article" date="2023" name="bioRxiv">
        <title>High-quality genome assemblies of four members of thePodospora anserinaspecies complex.</title>
        <authorList>
            <person name="Ament-Velasquez S.L."/>
            <person name="Vogan A.A."/>
            <person name="Wallerman O."/>
            <person name="Hartmann F."/>
            <person name="Gautier V."/>
            <person name="Silar P."/>
            <person name="Giraud T."/>
            <person name="Johannesson H."/>
        </authorList>
    </citation>
    <scope>NUCLEOTIDE SEQUENCE [LARGE SCALE GENOMIC DNA]</scope>
    <source>
        <strain evidence="10 11">CBS 411.78</strain>
    </source>
</reference>
<keyword evidence="11" id="KW-1185">Reference proteome</keyword>
<dbReference type="NCBIfam" id="TIGR00414">
    <property type="entry name" value="serS"/>
    <property type="match status" value="1"/>
</dbReference>
<organism evidence="10 11">
    <name type="scientific">Podospora pseudopauciseta</name>
    <dbReference type="NCBI Taxonomy" id="2093780"/>
    <lineage>
        <taxon>Eukaryota</taxon>
        <taxon>Fungi</taxon>
        <taxon>Dikarya</taxon>
        <taxon>Ascomycota</taxon>
        <taxon>Pezizomycotina</taxon>
        <taxon>Sordariomycetes</taxon>
        <taxon>Sordariomycetidae</taxon>
        <taxon>Sordariales</taxon>
        <taxon>Podosporaceae</taxon>
        <taxon>Podospora</taxon>
    </lineage>
</organism>
<dbReference type="InterPro" id="IPR002314">
    <property type="entry name" value="aa-tRNA-synt_IIb"/>
</dbReference>
<evidence type="ECO:0000313" key="11">
    <source>
        <dbReference type="Proteomes" id="UP001326199"/>
    </source>
</evidence>
<evidence type="ECO:0000256" key="5">
    <source>
        <dbReference type="ARBA" id="ARBA00023146"/>
    </source>
</evidence>
<dbReference type="InterPro" id="IPR045864">
    <property type="entry name" value="aa-tRNA-synth_II/BPL/LPL"/>
</dbReference>
<dbReference type="Gene3D" id="1.10.287.40">
    <property type="entry name" value="Serine-tRNA synthetase, tRNA binding domain"/>
    <property type="match status" value="1"/>
</dbReference>
<evidence type="ECO:0000256" key="1">
    <source>
        <dbReference type="ARBA" id="ARBA00012840"/>
    </source>
</evidence>
<protein>
    <recommendedName>
        <fullName evidence="1">serine--tRNA ligase</fullName>
        <ecNumber evidence="1">6.1.1.11</ecNumber>
    </recommendedName>
    <alternativeName>
        <fullName evidence="6">Seryl-tRNA synthetase</fullName>
    </alternativeName>
    <alternativeName>
        <fullName evidence="7">Seryl-tRNA(Ser) synthetase</fullName>
    </alternativeName>
</protein>
<dbReference type="Pfam" id="PF00587">
    <property type="entry name" value="tRNA-synt_2b"/>
    <property type="match status" value="1"/>
</dbReference>
<dbReference type="InterPro" id="IPR015866">
    <property type="entry name" value="Ser-tRNA-synth_1_N"/>
</dbReference>
<dbReference type="Proteomes" id="UP001326199">
    <property type="component" value="Unassembled WGS sequence"/>
</dbReference>
<evidence type="ECO:0000313" key="10">
    <source>
        <dbReference type="EMBL" id="KAK4662586.1"/>
    </source>
</evidence>
<dbReference type="EC" id="6.1.1.11" evidence="1"/>
<keyword evidence="5" id="KW-0030">Aminoacyl-tRNA synthetase</keyword>
<evidence type="ECO:0000256" key="7">
    <source>
        <dbReference type="ARBA" id="ARBA00034892"/>
    </source>
</evidence>
<name>A0ABR0H3X8_9PEZI</name>
<dbReference type="GeneID" id="87934667"/>
<dbReference type="InterPro" id="IPR010978">
    <property type="entry name" value="tRNA-bd_arm"/>
</dbReference>
<evidence type="ECO:0000259" key="9">
    <source>
        <dbReference type="PROSITE" id="PS50862"/>
    </source>
</evidence>
<dbReference type="SUPFAM" id="SSF55681">
    <property type="entry name" value="Class II aaRS and biotin synthetases"/>
    <property type="match status" value="1"/>
</dbReference>
<dbReference type="EMBL" id="JAFFHB010000008">
    <property type="protein sequence ID" value="KAK4662586.1"/>
    <property type="molecule type" value="Genomic_DNA"/>
</dbReference>
<evidence type="ECO:0000256" key="3">
    <source>
        <dbReference type="ARBA" id="ARBA00022741"/>
    </source>
</evidence>
<comment type="caution">
    <text evidence="10">The sequence shown here is derived from an EMBL/GenBank/DDBJ whole genome shotgun (WGS) entry which is preliminary data.</text>
</comment>
<feature type="compositionally biased region" description="Polar residues" evidence="8">
    <location>
        <begin position="1"/>
        <end position="13"/>
    </location>
</feature>
<evidence type="ECO:0000256" key="4">
    <source>
        <dbReference type="ARBA" id="ARBA00022840"/>
    </source>
</evidence>
<dbReference type="SUPFAM" id="SSF46589">
    <property type="entry name" value="tRNA-binding arm"/>
    <property type="match status" value="1"/>
</dbReference>
<dbReference type="GO" id="GO:0004828">
    <property type="term" value="F:serine-tRNA ligase activity"/>
    <property type="evidence" value="ECO:0007669"/>
    <property type="project" value="UniProtKB-EC"/>
</dbReference>
<dbReference type="RefSeq" id="XP_062762552.1">
    <property type="nucleotide sequence ID" value="XM_062914324.1"/>
</dbReference>
<dbReference type="InterPro" id="IPR006195">
    <property type="entry name" value="aa-tRNA-synth_II"/>
</dbReference>
<accession>A0ABR0H3X8</accession>
<proteinExistence type="predicted"/>
<evidence type="ECO:0000256" key="8">
    <source>
        <dbReference type="SAM" id="MobiDB-lite"/>
    </source>
</evidence>
<dbReference type="Gene3D" id="3.30.930.10">
    <property type="entry name" value="Bira Bifunctional Protein, Domain 2"/>
    <property type="match status" value="1"/>
</dbReference>
<dbReference type="PRINTS" id="PR00981">
    <property type="entry name" value="TRNASYNTHSER"/>
</dbReference>
<dbReference type="PANTHER" id="PTHR11778">
    <property type="entry name" value="SERYL-TRNA SYNTHETASE"/>
    <property type="match status" value="1"/>
</dbReference>
<dbReference type="PROSITE" id="PS50862">
    <property type="entry name" value="AA_TRNA_LIGASE_II"/>
    <property type="match status" value="1"/>
</dbReference>
<keyword evidence="4" id="KW-0067">ATP-binding</keyword>
<feature type="domain" description="Aminoacyl-transfer RNA synthetases class-II family profile" evidence="9">
    <location>
        <begin position="371"/>
        <end position="611"/>
    </location>
</feature>
<dbReference type="InterPro" id="IPR002317">
    <property type="entry name" value="Ser-tRNA-ligase_type_1"/>
</dbReference>
<dbReference type="Pfam" id="PF02403">
    <property type="entry name" value="Seryl_tRNA_N"/>
    <property type="match status" value="1"/>
</dbReference>
<dbReference type="InterPro" id="IPR042103">
    <property type="entry name" value="SerRS_1_N_sf"/>
</dbReference>
<keyword evidence="3" id="KW-0547">Nucleotide-binding</keyword>